<evidence type="ECO:0000256" key="1">
    <source>
        <dbReference type="SAM" id="MobiDB-lite"/>
    </source>
</evidence>
<feature type="region of interest" description="Disordered" evidence="1">
    <location>
        <begin position="1"/>
        <end position="24"/>
    </location>
</feature>
<reference evidence="2 3" key="1">
    <citation type="submission" date="2015-09" db="EMBL/GenBank/DDBJ databases">
        <title>Sorangium comparison.</title>
        <authorList>
            <person name="Zaburannyi N."/>
            <person name="Bunk B."/>
            <person name="Overmann J."/>
            <person name="Mueller R."/>
        </authorList>
    </citation>
    <scope>NUCLEOTIDE SEQUENCE [LARGE SCALE GENOMIC DNA]</scope>
    <source>
        <strain evidence="2 3">So ce836</strain>
    </source>
</reference>
<feature type="compositionally biased region" description="Basic residues" evidence="1">
    <location>
        <begin position="1"/>
        <end position="13"/>
    </location>
</feature>
<proteinExistence type="predicted"/>
<name>A0A4P2QLA3_SORCE</name>
<evidence type="ECO:0000313" key="3">
    <source>
        <dbReference type="Proteomes" id="UP000295497"/>
    </source>
</evidence>
<dbReference type="AlphaFoldDB" id="A0A4P2QLA3"/>
<gene>
    <name evidence="2" type="ORF">SOCE836_023620</name>
</gene>
<sequence length="263" mass="28248">MGRHASVSRRTSRPKAASPKAASEEAALHAALERVERFVDALEARHDLARERFAAGTKSARAAPRMRRDIEETWADYETARRLRDTVAAAVMGAQARVAVIEADACAAIAAAFKQFKKDRAWRRRSTRPSGAQGRQQRTGAKPKSPDELAEMVADAKKAAACVIADRSRLIARLVDARAAAAALRGLLATVPAGAPEEAASIRRRITLCEEHGAYVEQQLLASARSAQQLVAGLRELVHGLPEPVASALARLEARGAPVKDSN</sequence>
<evidence type="ECO:0000313" key="2">
    <source>
        <dbReference type="EMBL" id="AUX30263.1"/>
    </source>
</evidence>
<dbReference type="Proteomes" id="UP000295497">
    <property type="component" value="Chromosome"/>
</dbReference>
<dbReference type="EMBL" id="CP012672">
    <property type="protein sequence ID" value="AUX30263.1"/>
    <property type="molecule type" value="Genomic_DNA"/>
</dbReference>
<organism evidence="2 3">
    <name type="scientific">Sorangium cellulosum</name>
    <name type="common">Polyangium cellulosum</name>
    <dbReference type="NCBI Taxonomy" id="56"/>
    <lineage>
        <taxon>Bacteria</taxon>
        <taxon>Pseudomonadati</taxon>
        <taxon>Myxococcota</taxon>
        <taxon>Polyangia</taxon>
        <taxon>Polyangiales</taxon>
        <taxon>Polyangiaceae</taxon>
        <taxon>Sorangium</taxon>
    </lineage>
</organism>
<feature type="compositionally biased region" description="Polar residues" evidence="1">
    <location>
        <begin position="128"/>
        <end position="139"/>
    </location>
</feature>
<feature type="region of interest" description="Disordered" evidence="1">
    <location>
        <begin position="121"/>
        <end position="147"/>
    </location>
</feature>
<accession>A0A4P2QLA3</accession>
<protein>
    <submittedName>
        <fullName evidence="2">Uncharacterized protein</fullName>
    </submittedName>
</protein>